<name>R8BDA1_PHAM7</name>
<dbReference type="OrthoDB" id="1162399at2759"/>
<accession>R8BDA1</accession>
<evidence type="ECO:0008006" key="4">
    <source>
        <dbReference type="Google" id="ProtNLM"/>
    </source>
</evidence>
<dbReference type="GeneID" id="19327988"/>
<feature type="compositionally biased region" description="Polar residues" evidence="1">
    <location>
        <begin position="483"/>
        <end position="493"/>
    </location>
</feature>
<dbReference type="HOGENOM" id="CLU_017360_0_0_1"/>
<dbReference type="eggNOG" id="ENOG502RU2N">
    <property type="taxonomic scope" value="Eukaryota"/>
</dbReference>
<dbReference type="SUPFAM" id="SSF54427">
    <property type="entry name" value="NTF2-like"/>
    <property type="match status" value="1"/>
</dbReference>
<reference evidence="3" key="1">
    <citation type="journal article" date="2013" name="Genome Announc.">
        <title>Draft genome sequence of the ascomycete Phaeoacremonium aleophilum strain UCR-PA7, a causal agent of the esca disease complex in grapevines.</title>
        <authorList>
            <person name="Blanco-Ulate B."/>
            <person name="Rolshausen P."/>
            <person name="Cantu D."/>
        </authorList>
    </citation>
    <scope>NUCLEOTIDE SEQUENCE [LARGE SCALE GENOMIC DNA]</scope>
    <source>
        <strain evidence="3">UCR-PA7</strain>
    </source>
</reference>
<feature type="compositionally biased region" description="Gly residues" evidence="1">
    <location>
        <begin position="544"/>
        <end position="555"/>
    </location>
</feature>
<feature type="compositionally biased region" description="Basic and acidic residues" evidence="1">
    <location>
        <begin position="367"/>
        <end position="377"/>
    </location>
</feature>
<dbReference type="AlphaFoldDB" id="R8BDA1"/>
<feature type="region of interest" description="Disordered" evidence="1">
    <location>
        <begin position="157"/>
        <end position="306"/>
    </location>
</feature>
<dbReference type="Gene3D" id="3.10.450.50">
    <property type="match status" value="1"/>
</dbReference>
<sequence>MALQAAYKQFLASPNSSLLAANASLHYVTTTTSYAGPTEIIKHLSAQRNHLKKKKEDILDVVEGQNAVAIQTETSIEFISSGGAYLPGLDDNFLADRVVYIAVTHIVSFDNDGKIAQIRQSWDQGALLKQLDVIGKTGRNWPIRDSQEQIKLIIRSSGKPVEETPSDIINRSRGNSTNAMRDPHTTLNLFAPRDQVEPPTSVVSPYAGSRPHQRSFTDILGDEPEEVGSPSGGRERSQSPSKAIAPKIGASKKFQPPRLFEESEDRAPSESNTPDAKSPDRFYRPHPKKYQHFDFADGSEPADAPKAGVAFHEMPKGKHGSHWDFQDFVIPQKPQASRVRHQEIRHWNTEEAEEQEDTVKKPAVGKPRRDAETHFELQDDGLPSGKPRPAGRPRGATHNEGLGLYKNHMVSDDGSEPPATPDPRTLTNITNLKDRSKIFDPHFDMNDESPHASPPKHQSQISDDRAKAVKMMESNWSAYDVSPASQKENSNPTRHGASKDQKENGPNHRIVIAGDGMGNKKGGRGWSIGDDGDEEKNGIVIAGDGMGNKKGGRGWSIGDESDEEQNTPAVPGKKQGVQATGGNFWDF</sequence>
<dbReference type="Proteomes" id="UP000014074">
    <property type="component" value="Unassembled WGS sequence"/>
</dbReference>
<keyword evidence="3" id="KW-1185">Reference proteome</keyword>
<feature type="compositionally biased region" description="Gly residues" evidence="1">
    <location>
        <begin position="515"/>
        <end position="526"/>
    </location>
</feature>
<dbReference type="EMBL" id="KB933272">
    <property type="protein sequence ID" value="EON97267.1"/>
    <property type="molecule type" value="Genomic_DNA"/>
</dbReference>
<feature type="compositionally biased region" description="Basic and acidic residues" evidence="1">
    <location>
        <begin position="497"/>
        <end position="506"/>
    </location>
</feature>
<protein>
    <recommendedName>
        <fullName evidence="4">NTF2-like protein</fullName>
    </recommendedName>
</protein>
<feature type="compositionally biased region" description="Basic and acidic residues" evidence="1">
    <location>
        <begin position="432"/>
        <end position="450"/>
    </location>
</feature>
<dbReference type="KEGG" id="tmn:UCRPA7_7247"/>
<feature type="compositionally biased region" description="Basic and acidic residues" evidence="1">
    <location>
        <begin position="340"/>
        <end position="349"/>
    </location>
</feature>
<gene>
    <name evidence="2" type="ORF">UCRPA7_7247</name>
</gene>
<evidence type="ECO:0000256" key="1">
    <source>
        <dbReference type="SAM" id="MobiDB-lite"/>
    </source>
</evidence>
<dbReference type="RefSeq" id="XP_007917971.1">
    <property type="nucleotide sequence ID" value="XM_007919780.1"/>
</dbReference>
<feature type="compositionally biased region" description="Polar residues" evidence="1">
    <location>
        <begin position="167"/>
        <end position="179"/>
    </location>
</feature>
<proteinExistence type="predicted"/>
<dbReference type="InterPro" id="IPR032710">
    <property type="entry name" value="NTF2-like_dom_sf"/>
</dbReference>
<feature type="region of interest" description="Disordered" evidence="1">
    <location>
        <begin position="334"/>
        <end position="587"/>
    </location>
</feature>
<evidence type="ECO:0000313" key="2">
    <source>
        <dbReference type="EMBL" id="EON97267.1"/>
    </source>
</evidence>
<feature type="compositionally biased region" description="Basic and acidic residues" evidence="1">
    <location>
        <begin position="259"/>
        <end position="268"/>
    </location>
</feature>
<organism evidence="2 3">
    <name type="scientific">Phaeoacremonium minimum (strain UCR-PA7)</name>
    <name type="common">Esca disease fungus</name>
    <name type="synonym">Togninia minima</name>
    <dbReference type="NCBI Taxonomy" id="1286976"/>
    <lineage>
        <taxon>Eukaryota</taxon>
        <taxon>Fungi</taxon>
        <taxon>Dikarya</taxon>
        <taxon>Ascomycota</taxon>
        <taxon>Pezizomycotina</taxon>
        <taxon>Sordariomycetes</taxon>
        <taxon>Sordariomycetidae</taxon>
        <taxon>Togniniales</taxon>
        <taxon>Togniniaceae</taxon>
        <taxon>Phaeoacremonium</taxon>
    </lineage>
</organism>
<evidence type="ECO:0000313" key="3">
    <source>
        <dbReference type="Proteomes" id="UP000014074"/>
    </source>
</evidence>